<accession>D6U8S4</accession>
<dbReference type="GO" id="GO:0003677">
    <property type="term" value="F:DNA binding"/>
    <property type="evidence" value="ECO:0007669"/>
    <property type="project" value="UniProtKB-KW"/>
</dbReference>
<dbReference type="Gene3D" id="3.40.1410.10">
    <property type="entry name" value="Chorismate lyase-like"/>
    <property type="match status" value="1"/>
</dbReference>
<proteinExistence type="predicted"/>
<dbReference type="InterPro" id="IPR028978">
    <property type="entry name" value="Chorismate_lyase_/UTRA_dom_sf"/>
</dbReference>
<evidence type="ECO:0000256" key="1">
    <source>
        <dbReference type="ARBA" id="ARBA00023015"/>
    </source>
</evidence>
<sequence length="261" mass="29595">MPEKKKDTSAKKVDTASKVNYIVETLKTEIESGMYGQSGAGIIPSRNQLKDRFSVSPETVGRAILHLRAMGLVEAQPKGRHVLVGMLNLKLPGVTSSFDRYLTEQGLTPEMANVGTPEVISLEGSQAARFRLPAGTQAIKRLRLQGAKRQNHLSWYRLAETYYLRELVRDEWLEAIRQHPKFVLIDAIKEATGKQITHAHSELITRFPNPDEQSLLEITFQTPVVEHYRMCYADDDTLIMFNRIVAVANKFTFEFDYPISM</sequence>
<dbReference type="OrthoDB" id="9815017at2"/>
<dbReference type="Pfam" id="PF07702">
    <property type="entry name" value="UTRA"/>
    <property type="match status" value="1"/>
</dbReference>
<evidence type="ECO:0000256" key="2">
    <source>
        <dbReference type="ARBA" id="ARBA00023125"/>
    </source>
</evidence>
<keyword evidence="6" id="KW-1185">Reference proteome</keyword>
<evidence type="ECO:0000313" key="5">
    <source>
        <dbReference type="EMBL" id="EFH79634.1"/>
    </source>
</evidence>
<name>D6U8S4_KTERA</name>
<dbReference type="SUPFAM" id="SSF46785">
    <property type="entry name" value="Winged helix' DNA-binding domain"/>
    <property type="match status" value="1"/>
</dbReference>
<feature type="domain" description="HTH gntR-type" evidence="4">
    <location>
        <begin position="22"/>
        <end position="83"/>
    </location>
</feature>
<protein>
    <submittedName>
        <fullName evidence="5">Transcriptional regulator, GntR family</fullName>
    </submittedName>
</protein>
<dbReference type="GO" id="GO:0045892">
    <property type="term" value="P:negative regulation of DNA-templated transcription"/>
    <property type="evidence" value="ECO:0007669"/>
    <property type="project" value="TreeGrafter"/>
</dbReference>
<dbReference type="EMBL" id="ADVG01000006">
    <property type="protein sequence ID" value="EFH79634.1"/>
    <property type="molecule type" value="Genomic_DNA"/>
</dbReference>
<dbReference type="SMART" id="SM00345">
    <property type="entry name" value="HTH_GNTR"/>
    <property type="match status" value="1"/>
</dbReference>
<dbReference type="InterPro" id="IPR011663">
    <property type="entry name" value="UTRA"/>
</dbReference>
<comment type="caution">
    <text evidence="5">The sequence shown here is derived from an EMBL/GenBank/DDBJ whole genome shotgun (WGS) entry which is preliminary data.</text>
</comment>
<organism evidence="5 6">
    <name type="scientific">Ktedonobacter racemifer DSM 44963</name>
    <dbReference type="NCBI Taxonomy" id="485913"/>
    <lineage>
        <taxon>Bacteria</taxon>
        <taxon>Bacillati</taxon>
        <taxon>Chloroflexota</taxon>
        <taxon>Ktedonobacteria</taxon>
        <taxon>Ktedonobacterales</taxon>
        <taxon>Ktedonobacteraceae</taxon>
        <taxon>Ktedonobacter</taxon>
    </lineage>
</organism>
<dbReference type="InterPro" id="IPR050679">
    <property type="entry name" value="Bact_HTH_transcr_reg"/>
</dbReference>
<reference evidence="5 6" key="1">
    <citation type="journal article" date="2011" name="Stand. Genomic Sci.">
        <title>Non-contiguous finished genome sequence and contextual data of the filamentous soil bacterium Ktedonobacter racemifer type strain (SOSP1-21).</title>
        <authorList>
            <person name="Chang Y.J."/>
            <person name="Land M."/>
            <person name="Hauser L."/>
            <person name="Chertkov O."/>
            <person name="Del Rio T.G."/>
            <person name="Nolan M."/>
            <person name="Copeland A."/>
            <person name="Tice H."/>
            <person name="Cheng J.F."/>
            <person name="Lucas S."/>
            <person name="Han C."/>
            <person name="Goodwin L."/>
            <person name="Pitluck S."/>
            <person name="Ivanova N."/>
            <person name="Ovchinikova G."/>
            <person name="Pati A."/>
            <person name="Chen A."/>
            <person name="Palaniappan K."/>
            <person name="Mavromatis K."/>
            <person name="Liolios K."/>
            <person name="Brettin T."/>
            <person name="Fiebig A."/>
            <person name="Rohde M."/>
            <person name="Abt B."/>
            <person name="Goker M."/>
            <person name="Detter J.C."/>
            <person name="Woyke T."/>
            <person name="Bristow J."/>
            <person name="Eisen J.A."/>
            <person name="Markowitz V."/>
            <person name="Hugenholtz P."/>
            <person name="Kyrpides N.C."/>
            <person name="Klenk H.P."/>
            <person name="Lapidus A."/>
        </authorList>
    </citation>
    <scope>NUCLEOTIDE SEQUENCE [LARGE SCALE GENOMIC DNA]</scope>
    <source>
        <strain evidence="6">DSM 44963</strain>
    </source>
</reference>
<dbReference type="PANTHER" id="PTHR44846:SF17">
    <property type="entry name" value="GNTR-FAMILY TRANSCRIPTIONAL REGULATOR"/>
    <property type="match status" value="1"/>
</dbReference>
<dbReference type="Gene3D" id="1.10.10.10">
    <property type="entry name" value="Winged helix-like DNA-binding domain superfamily/Winged helix DNA-binding domain"/>
    <property type="match status" value="1"/>
</dbReference>
<dbReference type="SUPFAM" id="SSF64288">
    <property type="entry name" value="Chorismate lyase-like"/>
    <property type="match status" value="1"/>
</dbReference>
<dbReference type="STRING" id="485913.Krac_0112"/>
<keyword evidence="1" id="KW-0805">Transcription regulation</keyword>
<dbReference type="AlphaFoldDB" id="D6U8S4"/>
<evidence type="ECO:0000259" key="4">
    <source>
        <dbReference type="SMART" id="SM00345"/>
    </source>
</evidence>
<evidence type="ECO:0000256" key="3">
    <source>
        <dbReference type="ARBA" id="ARBA00023163"/>
    </source>
</evidence>
<keyword evidence="2" id="KW-0238">DNA-binding</keyword>
<dbReference type="RefSeq" id="WP_007923616.1">
    <property type="nucleotide sequence ID" value="NZ_ADVG01000006.1"/>
</dbReference>
<dbReference type="Proteomes" id="UP000004508">
    <property type="component" value="Unassembled WGS sequence"/>
</dbReference>
<dbReference type="PANTHER" id="PTHR44846">
    <property type="entry name" value="MANNOSYL-D-GLYCERATE TRANSPORT/METABOLISM SYSTEM REPRESSOR MNGR-RELATED"/>
    <property type="match status" value="1"/>
</dbReference>
<dbReference type="InParanoid" id="D6U8S4"/>
<keyword evidence="3" id="KW-0804">Transcription</keyword>
<evidence type="ECO:0000313" key="6">
    <source>
        <dbReference type="Proteomes" id="UP000004508"/>
    </source>
</evidence>
<dbReference type="GO" id="GO:0003700">
    <property type="term" value="F:DNA-binding transcription factor activity"/>
    <property type="evidence" value="ECO:0007669"/>
    <property type="project" value="InterPro"/>
</dbReference>
<dbReference type="InterPro" id="IPR036390">
    <property type="entry name" value="WH_DNA-bd_sf"/>
</dbReference>
<dbReference type="InterPro" id="IPR036388">
    <property type="entry name" value="WH-like_DNA-bd_sf"/>
</dbReference>
<dbReference type="InterPro" id="IPR000524">
    <property type="entry name" value="Tscrpt_reg_HTH_GntR"/>
</dbReference>
<gene>
    <name evidence="5" type="ORF">Krac_0112</name>
</gene>